<name>A0A9N8PTY4_9PEZI</name>
<evidence type="ECO:0000313" key="6">
    <source>
        <dbReference type="Proteomes" id="UP000745764"/>
    </source>
</evidence>
<dbReference type="EMBL" id="CAINUL010000007">
    <property type="protein sequence ID" value="CAD0110846.1"/>
    <property type="molecule type" value="Genomic_DNA"/>
</dbReference>
<dbReference type="Proteomes" id="UP000745764">
    <property type="component" value="Unassembled WGS sequence"/>
</dbReference>
<gene>
    <name evidence="5" type="ORF">AWRI4620_LOCUS5101</name>
</gene>
<evidence type="ECO:0000313" key="5">
    <source>
        <dbReference type="EMBL" id="CAD0110846.1"/>
    </source>
</evidence>
<evidence type="ECO:0000256" key="1">
    <source>
        <dbReference type="ARBA" id="ARBA00004141"/>
    </source>
</evidence>
<accession>A0A9N8PTY4</accession>
<dbReference type="InterPro" id="IPR050360">
    <property type="entry name" value="MFS_Sugar_Transporters"/>
</dbReference>
<dbReference type="InterPro" id="IPR005828">
    <property type="entry name" value="MFS_sugar_transport-like"/>
</dbReference>
<comment type="subcellular location">
    <subcellularLocation>
        <location evidence="1">Membrane</location>
        <topology evidence="1">Multi-pass membrane protein</topology>
    </subcellularLocation>
</comment>
<keyword evidence="4" id="KW-0472">Membrane</keyword>
<dbReference type="PANTHER" id="PTHR48022">
    <property type="entry name" value="PLASTIDIC GLUCOSE TRANSPORTER 4"/>
    <property type="match status" value="1"/>
</dbReference>
<protein>
    <recommendedName>
        <fullName evidence="7">Major facilitator superfamily (MFS) profile domain-containing protein</fullName>
    </recommendedName>
</protein>
<dbReference type="InterPro" id="IPR036259">
    <property type="entry name" value="MFS_trans_sf"/>
</dbReference>
<dbReference type="Pfam" id="PF00083">
    <property type="entry name" value="Sugar_tr"/>
    <property type="match status" value="1"/>
</dbReference>
<proteinExistence type="predicted"/>
<dbReference type="PANTHER" id="PTHR48022:SF64">
    <property type="entry name" value="MAJOR FACILITATOR SUPERFAMILY (MFS) PROFILE DOMAIN-CONTAINING PROTEIN"/>
    <property type="match status" value="1"/>
</dbReference>
<dbReference type="SUPFAM" id="SSF103473">
    <property type="entry name" value="MFS general substrate transporter"/>
    <property type="match status" value="1"/>
</dbReference>
<reference evidence="5" key="1">
    <citation type="submission" date="2020-06" db="EMBL/GenBank/DDBJ databases">
        <authorList>
            <person name="Onetto C."/>
        </authorList>
    </citation>
    <scope>NUCLEOTIDE SEQUENCE</scope>
</reference>
<dbReference type="GO" id="GO:0005351">
    <property type="term" value="F:carbohydrate:proton symporter activity"/>
    <property type="evidence" value="ECO:0007669"/>
    <property type="project" value="TreeGrafter"/>
</dbReference>
<keyword evidence="3" id="KW-1133">Transmembrane helix</keyword>
<keyword evidence="2" id="KW-0812">Transmembrane</keyword>
<comment type="caution">
    <text evidence="5">The sequence shown here is derived from an EMBL/GenBank/DDBJ whole genome shotgun (WGS) entry which is preliminary data.</text>
</comment>
<dbReference type="GO" id="GO:0016020">
    <property type="term" value="C:membrane"/>
    <property type="evidence" value="ECO:0007669"/>
    <property type="project" value="UniProtKB-SubCell"/>
</dbReference>
<dbReference type="Gene3D" id="1.20.1250.20">
    <property type="entry name" value="MFS general substrate transporter like domains"/>
    <property type="match status" value="1"/>
</dbReference>
<sequence length="112" mass="12622">MIFLGITFGTLYINSNWSWRLPSLLQAAPSAVQLVLVILLPESPRWLMSRGRSDEALAILAKYHANGNAEDPLVRFQFAEMKASIALGEQKGRWSDLVSTSELFFVKSYFLN</sequence>
<dbReference type="OrthoDB" id="6133115at2759"/>
<evidence type="ECO:0000256" key="4">
    <source>
        <dbReference type="ARBA" id="ARBA00023136"/>
    </source>
</evidence>
<evidence type="ECO:0000256" key="3">
    <source>
        <dbReference type="ARBA" id="ARBA00022989"/>
    </source>
</evidence>
<evidence type="ECO:0008006" key="7">
    <source>
        <dbReference type="Google" id="ProtNLM"/>
    </source>
</evidence>
<evidence type="ECO:0000256" key="2">
    <source>
        <dbReference type="ARBA" id="ARBA00022692"/>
    </source>
</evidence>
<keyword evidence="6" id="KW-1185">Reference proteome</keyword>
<organism evidence="5 6">
    <name type="scientific">Aureobasidium uvarum</name>
    <dbReference type="NCBI Taxonomy" id="2773716"/>
    <lineage>
        <taxon>Eukaryota</taxon>
        <taxon>Fungi</taxon>
        <taxon>Dikarya</taxon>
        <taxon>Ascomycota</taxon>
        <taxon>Pezizomycotina</taxon>
        <taxon>Dothideomycetes</taxon>
        <taxon>Dothideomycetidae</taxon>
        <taxon>Dothideales</taxon>
        <taxon>Saccotheciaceae</taxon>
        <taxon>Aureobasidium</taxon>
    </lineage>
</organism>
<dbReference type="AlphaFoldDB" id="A0A9N8PTY4"/>